<dbReference type="AlphaFoldDB" id="A0A5B7K9D1"/>
<protein>
    <submittedName>
        <fullName evidence="1">Uncharacterized protein</fullName>
    </submittedName>
</protein>
<comment type="caution">
    <text evidence="1">The sequence shown here is derived from an EMBL/GenBank/DDBJ whole genome shotgun (WGS) entry which is preliminary data.</text>
</comment>
<reference evidence="1 2" key="1">
    <citation type="submission" date="2019-05" db="EMBL/GenBank/DDBJ databases">
        <title>Another draft genome of Portunus trituberculatus and its Hox gene families provides insights of decapod evolution.</title>
        <authorList>
            <person name="Jeong J.-H."/>
            <person name="Song I."/>
            <person name="Kim S."/>
            <person name="Choi T."/>
            <person name="Kim D."/>
            <person name="Ryu S."/>
            <person name="Kim W."/>
        </authorList>
    </citation>
    <scope>NUCLEOTIDE SEQUENCE [LARGE SCALE GENOMIC DNA]</scope>
    <source>
        <tissue evidence="1">Muscle</tissue>
    </source>
</reference>
<evidence type="ECO:0000313" key="1">
    <source>
        <dbReference type="EMBL" id="MPD05223.1"/>
    </source>
</evidence>
<organism evidence="1 2">
    <name type="scientific">Portunus trituberculatus</name>
    <name type="common">Swimming crab</name>
    <name type="synonym">Neptunus trituberculatus</name>
    <dbReference type="NCBI Taxonomy" id="210409"/>
    <lineage>
        <taxon>Eukaryota</taxon>
        <taxon>Metazoa</taxon>
        <taxon>Ecdysozoa</taxon>
        <taxon>Arthropoda</taxon>
        <taxon>Crustacea</taxon>
        <taxon>Multicrustacea</taxon>
        <taxon>Malacostraca</taxon>
        <taxon>Eumalacostraca</taxon>
        <taxon>Eucarida</taxon>
        <taxon>Decapoda</taxon>
        <taxon>Pleocyemata</taxon>
        <taxon>Brachyura</taxon>
        <taxon>Eubrachyura</taxon>
        <taxon>Portunoidea</taxon>
        <taxon>Portunidae</taxon>
        <taxon>Portuninae</taxon>
        <taxon>Portunus</taxon>
    </lineage>
</organism>
<dbReference type="Proteomes" id="UP000324222">
    <property type="component" value="Unassembled WGS sequence"/>
</dbReference>
<gene>
    <name evidence="1" type="ORF">E2C01_100954</name>
</gene>
<accession>A0A5B7K9D1</accession>
<name>A0A5B7K9D1_PORTR</name>
<keyword evidence="2" id="KW-1185">Reference proteome</keyword>
<proteinExistence type="predicted"/>
<evidence type="ECO:0000313" key="2">
    <source>
        <dbReference type="Proteomes" id="UP000324222"/>
    </source>
</evidence>
<sequence length="65" mass="7548">MLCPSPFTHFPPLTLAMSLHPTSIHYPASPYCFTTSSYHWPVTRPSSYYQCCLSYRHNRCLLYSS</sequence>
<dbReference type="EMBL" id="VSRR010144992">
    <property type="protein sequence ID" value="MPD05223.1"/>
    <property type="molecule type" value="Genomic_DNA"/>
</dbReference>